<evidence type="ECO:0000259" key="8">
    <source>
        <dbReference type="Pfam" id="PF00127"/>
    </source>
</evidence>
<protein>
    <recommendedName>
        <fullName evidence="8">Blue (type 1) copper domain-containing protein</fullName>
    </recommendedName>
</protein>
<accession>A0A382D4K1</accession>
<dbReference type="Pfam" id="PF00127">
    <property type="entry name" value="Copper-bind"/>
    <property type="match status" value="1"/>
</dbReference>
<dbReference type="InterPro" id="IPR028871">
    <property type="entry name" value="BlueCu_1_BS"/>
</dbReference>
<evidence type="ECO:0000256" key="7">
    <source>
        <dbReference type="ARBA" id="ARBA00023008"/>
    </source>
</evidence>
<evidence type="ECO:0000313" key="9">
    <source>
        <dbReference type="EMBL" id="SVB33436.1"/>
    </source>
</evidence>
<keyword evidence="6" id="KW-0249">Electron transport</keyword>
<keyword evidence="5" id="KW-0574">Periplasm</keyword>
<proteinExistence type="predicted"/>
<dbReference type="InterPro" id="IPR002386">
    <property type="entry name" value="Amicyanin/Pseudoazurin"/>
</dbReference>
<comment type="cofactor">
    <cofactor evidence="1">
        <name>Cu cation</name>
        <dbReference type="ChEBI" id="CHEBI:23378"/>
    </cofactor>
</comment>
<dbReference type="GO" id="GO:0009055">
    <property type="term" value="F:electron transfer activity"/>
    <property type="evidence" value="ECO:0007669"/>
    <property type="project" value="InterPro"/>
</dbReference>
<comment type="subcellular location">
    <subcellularLocation>
        <location evidence="2">Periplasm</location>
    </subcellularLocation>
</comment>
<gene>
    <name evidence="9" type="ORF">METZ01_LOCUS186290</name>
</gene>
<keyword evidence="4" id="KW-0479">Metal-binding</keyword>
<organism evidence="9">
    <name type="scientific">marine metagenome</name>
    <dbReference type="NCBI Taxonomy" id="408172"/>
    <lineage>
        <taxon>unclassified sequences</taxon>
        <taxon>metagenomes</taxon>
        <taxon>ecological metagenomes</taxon>
    </lineage>
</organism>
<dbReference type="EMBL" id="UINC01037645">
    <property type="protein sequence ID" value="SVB33436.1"/>
    <property type="molecule type" value="Genomic_DNA"/>
</dbReference>
<dbReference type="PRINTS" id="PR00155">
    <property type="entry name" value="AMICYANIN"/>
</dbReference>
<dbReference type="GO" id="GO:0005507">
    <property type="term" value="F:copper ion binding"/>
    <property type="evidence" value="ECO:0007669"/>
    <property type="project" value="InterPro"/>
</dbReference>
<name>A0A382D4K1_9ZZZZ</name>
<dbReference type="PROSITE" id="PS00196">
    <property type="entry name" value="COPPER_BLUE"/>
    <property type="match status" value="1"/>
</dbReference>
<evidence type="ECO:0000256" key="4">
    <source>
        <dbReference type="ARBA" id="ARBA00022723"/>
    </source>
</evidence>
<dbReference type="GO" id="GO:0042597">
    <property type="term" value="C:periplasmic space"/>
    <property type="evidence" value="ECO:0007669"/>
    <property type="project" value="UniProtKB-SubCell"/>
</dbReference>
<keyword evidence="7" id="KW-0186">Copper</keyword>
<evidence type="ECO:0000256" key="6">
    <source>
        <dbReference type="ARBA" id="ARBA00022982"/>
    </source>
</evidence>
<keyword evidence="3" id="KW-0813">Transport</keyword>
<sequence>MIRTRHIGIILGALVYMLPNLVNAEEHVVNAAAREFKPAIIYIQPGDSVKFINMTSHNSVTYLIPEGGTGWGEKGKLAGGSVITPVLNTEGIYGYVCEPHIGFGMVGVVVVGAVSADEIAAMKERAMTELEGPFKRLIGKIINLKPTK</sequence>
<dbReference type="SUPFAM" id="SSF49503">
    <property type="entry name" value="Cupredoxins"/>
    <property type="match status" value="1"/>
</dbReference>
<feature type="domain" description="Blue (type 1) copper" evidence="8">
    <location>
        <begin position="31"/>
        <end position="111"/>
    </location>
</feature>
<evidence type="ECO:0000256" key="3">
    <source>
        <dbReference type="ARBA" id="ARBA00022448"/>
    </source>
</evidence>
<evidence type="ECO:0000256" key="2">
    <source>
        <dbReference type="ARBA" id="ARBA00004418"/>
    </source>
</evidence>
<evidence type="ECO:0000256" key="5">
    <source>
        <dbReference type="ARBA" id="ARBA00022764"/>
    </source>
</evidence>
<evidence type="ECO:0000256" key="1">
    <source>
        <dbReference type="ARBA" id="ARBA00001935"/>
    </source>
</evidence>
<dbReference type="Gene3D" id="2.60.40.420">
    <property type="entry name" value="Cupredoxins - blue copper proteins"/>
    <property type="match status" value="1"/>
</dbReference>
<reference evidence="9" key="1">
    <citation type="submission" date="2018-05" db="EMBL/GenBank/DDBJ databases">
        <authorList>
            <person name="Lanie J.A."/>
            <person name="Ng W.-L."/>
            <person name="Kazmierczak K.M."/>
            <person name="Andrzejewski T.M."/>
            <person name="Davidsen T.M."/>
            <person name="Wayne K.J."/>
            <person name="Tettelin H."/>
            <person name="Glass J.I."/>
            <person name="Rusch D."/>
            <person name="Podicherti R."/>
            <person name="Tsui H.-C.T."/>
            <person name="Winkler M.E."/>
        </authorList>
    </citation>
    <scope>NUCLEOTIDE SEQUENCE</scope>
</reference>
<dbReference type="AlphaFoldDB" id="A0A382D4K1"/>
<dbReference type="InterPro" id="IPR000923">
    <property type="entry name" value="BlueCu_1"/>
</dbReference>
<dbReference type="InterPro" id="IPR008972">
    <property type="entry name" value="Cupredoxin"/>
</dbReference>